<proteinExistence type="predicted"/>
<dbReference type="RefSeq" id="WP_047791476.1">
    <property type="nucleotide sequence ID" value="NZ_CP011856.1"/>
</dbReference>
<dbReference type="Proteomes" id="UP000035661">
    <property type="component" value="Chromosome"/>
</dbReference>
<evidence type="ECO:0000313" key="2">
    <source>
        <dbReference type="EMBL" id="AKM54248.1"/>
    </source>
</evidence>
<feature type="transmembrane region" description="Helical" evidence="1">
    <location>
        <begin position="167"/>
        <end position="186"/>
    </location>
</feature>
<keyword evidence="1" id="KW-0472">Membrane</keyword>
<dbReference type="STRING" id="315358.SERIO_v1c06830"/>
<dbReference type="KEGG" id="seri:SERIO_v1c06830"/>
<evidence type="ECO:0000313" key="3">
    <source>
        <dbReference type="Proteomes" id="UP000035661"/>
    </source>
</evidence>
<reference evidence="3" key="2">
    <citation type="submission" date="2015-06" db="EMBL/GenBank/DDBJ databases">
        <title>Complete genome sequence of Spiroplasma eriocheiris TDA-040725-5 (DSM 21848).</title>
        <authorList>
            <person name="Lo W.-S."/>
            <person name="Kuo C.-H."/>
        </authorList>
    </citation>
    <scope>NUCLEOTIDE SEQUENCE [LARGE SCALE GENOMIC DNA]</scope>
    <source>
        <strain evidence="3">TDA-040725-5</strain>
    </source>
</reference>
<keyword evidence="1" id="KW-0812">Transmembrane</keyword>
<keyword evidence="1" id="KW-1133">Transmembrane helix</keyword>
<dbReference type="AlphaFoldDB" id="A0A0H3XHN9"/>
<organism evidence="2 3">
    <name type="scientific">Spiroplasma eriocheiris</name>
    <dbReference type="NCBI Taxonomy" id="315358"/>
    <lineage>
        <taxon>Bacteria</taxon>
        <taxon>Bacillati</taxon>
        <taxon>Mycoplasmatota</taxon>
        <taxon>Mollicutes</taxon>
        <taxon>Entomoplasmatales</taxon>
        <taxon>Spiroplasmataceae</taxon>
        <taxon>Spiroplasma</taxon>
    </lineage>
</organism>
<dbReference type="EMBL" id="CP011856">
    <property type="protein sequence ID" value="AKM54248.1"/>
    <property type="molecule type" value="Genomic_DNA"/>
</dbReference>
<protein>
    <submittedName>
        <fullName evidence="2">Uncharacterized protein</fullName>
    </submittedName>
</protein>
<gene>
    <name evidence="2" type="ORF">SERIO_v1c06830</name>
</gene>
<sequence length="188" mass="22325">MINNQPIIKLLCSNCKKRYYRFIKQIKNNDLYWNNKEDLIFLKVEWDYTKQRITDLDLLLYFECNGGNAGLFQKSQLENNPYIKKISWTEGFIVLPISILRTFLTKNSRKKFSCQGKPSSNSDNLNKISINFPEQDPHEDIFTRSGDEMTKVRWLATNSFNNRSRKYYLILIFILILAICYDYSLLAF</sequence>
<name>A0A0H3XHN9_9MOLU</name>
<accession>A0A0H3XHN9</accession>
<reference evidence="2 3" key="1">
    <citation type="journal article" date="2015" name="Genome Biol. Evol.">
        <title>Found and Lost: The Fates of Horizontally Acquired Genes in Arthropod-Symbiotic Spiroplasma.</title>
        <authorList>
            <person name="Lo W.S."/>
            <person name="Gasparich G.E."/>
            <person name="Kuo C.H."/>
        </authorList>
    </citation>
    <scope>NUCLEOTIDE SEQUENCE [LARGE SCALE GENOMIC DNA]</scope>
    <source>
        <strain evidence="3">TDA-040725-5</strain>
    </source>
</reference>
<dbReference type="PATRIC" id="fig|743698.3.peg.685"/>
<evidence type="ECO:0000256" key="1">
    <source>
        <dbReference type="SAM" id="Phobius"/>
    </source>
</evidence>
<keyword evidence="3" id="KW-1185">Reference proteome</keyword>